<dbReference type="PROSITE" id="PS51420">
    <property type="entry name" value="RHO"/>
    <property type="match status" value="1"/>
</dbReference>
<dbReference type="GO" id="GO:0007264">
    <property type="term" value="P:small GTPase-mediated signal transduction"/>
    <property type="evidence" value="ECO:0007669"/>
    <property type="project" value="InterPro"/>
</dbReference>
<dbReference type="SUPFAM" id="SSF52540">
    <property type="entry name" value="P-loop containing nucleoside triphosphate hydrolases"/>
    <property type="match status" value="1"/>
</dbReference>
<dbReference type="Pfam" id="PF00071">
    <property type="entry name" value="Ras"/>
    <property type="match status" value="1"/>
</dbReference>
<sequence length="175" mass="20236">MKFVLLGDMNVGKTCFGFMQHLRQFPGEYIPTIFEQYNINTVRNGVPLDIIIMDAASLDDYYFYPRDYRNTDVFIIFYAINNRTSFENLNKWINEAKQYNSSIPFIIVGTKEDLRSDSIQIITINEADEFSKQNGAVCHILCSALLNFNVNLVVNTAINIVNGEHQDFKQFTKCF</sequence>
<dbReference type="EMBL" id="CAXDID020000017">
    <property type="protein sequence ID" value="CAL5984439.1"/>
    <property type="molecule type" value="Genomic_DNA"/>
</dbReference>
<dbReference type="SMART" id="SM00174">
    <property type="entry name" value="RHO"/>
    <property type="match status" value="1"/>
</dbReference>
<comment type="caution">
    <text evidence="3">The sequence shown here is derived from an EMBL/GenBank/DDBJ whole genome shotgun (WGS) entry which is preliminary data.</text>
</comment>
<dbReference type="Proteomes" id="UP001642409">
    <property type="component" value="Unassembled WGS sequence"/>
</dbReference>
<protein>
    <submittedName>
        <fullName evidence="3">Rac/Rho-like protein</fullName>
    </submittedName>
    <submittedName>
        <fullName evidence="4">Rac/Rho-like_protein</fullName>
    </submittedName>
</protein>
<proteinExistence type="predicted"/>
<dbReference type="PROSITE" id="PS51419">
    <property type="entry name" value="RAB"/>
    <property type="match status" value="1"/>
</dbReference>
<dbReference type="CDD" id="cd00157">
    <property type="entry name" value="Rho"/>
    <property type="match status" value="1"/>
</dbReference>
<organism evidence="3">
    <name type="scientific">Hexamita inflata</name>
    <dbReference type="NCBI Taxonomy" id="28002"/>
    <lineage>
        <taxon>Eukaryota</taxon>
        <taxon>Metamonada</taxon>
        <taxon>Diplomonadida</taxon>
        <taxon>Hexamitidae</taxon>
        <taxon>Hexamitinae</taxon>
        <taxon>Hexamita</taxon>
    </lineage>
</organism>
<evidence type="ECO:0000313" key="3">
    <source>
        <dbReference type="EMBL" id="CAI9978690.1"/>
    </source>
</evidence>
<keyword evidence="1" id="KW-0547">Nucleotide-binding</keyword>
<evidence type="ECO:0000313" key="4">
    <source>
        <dbReference type="EMBL" id="CAL5984439.1"/>
    </source>
</evidence>
<dbReference type="SMART" id="SM00173">
    <property type="entry name" value="RAS"/>
    <property type="match status" value="1"/>
</dbReference>
<gene>
    <name evidence="3" type="ORF">HINF_LOCUS66335</name>
    <name evidence="4" type="ORF">HINF_LOCUS8100</name>
</gene>
<dbReference type="SMART" id="SM00175">
    <property type="entry name" value="RAB"/>
    <property type="match status" value="1"/>
</dbReference>
<keyword evidence="2" id="KW-0342">GTP-binding</keyword>
<dbReference type="AlphaFoldDB" id="A0AA86RIS3"/>
<keyword evidence="5" id="KW-1185">Reference proteome</keyword>
<dbReference type="PANTHER" id="PTHR24072">
    <property type="entry name" value="RHO FAMILY GTPASE"/>
    <property type="match status" value="1"/>
</dbReference>
<dbReference type="EMBL" id="CATOUU010001186">
    <property type="protein sequence ID" value="CAI9978690.1"/>
    <property type="molecule type" value="Genomic_DNA"/>
</dbReference>
<dbReference type="InterPro" id="IPR003578">
    <property type="entry name" value="Small_GTPase_Rho"/>
</dbReference>
<dbReference type="PRINTS" id="PR00449">
    <property type="entry name" value="RASTRNSFRMNG"/>
</dbReference>
<reference evidence="3" key="1">
    <citation type="submission" date="2023-06" db="EMBL/GenBank/DDBJ databases">
        <authorList>
            <person name="Kurt Z."/>
        </authorList>
    </citation>
    <scope>NUCLEOTIDE SEQUENCE</scope>
</reference>
<evidence type="ECO:0000313" key="5">
    <source>
        <dbReference type="Proteomes" id="UP001642409"/>
    </source>
</evidence>
<dbReference type="InterPro" id="IPR001806">
    <property type="entry name" value="Small_GTPase"/>
</dbReference>
<reference evidence="4 5" key="2">
    <citation type="submission" date="2024-07" db="EMBL/GenBank/DDBJ databases">
        <authorList>
            <person name="Akdeniz Z."/>
        </authorList>
    </citation>
    <scope>NUCLEOTIDE SEQUENCE [LARGE SCALE GENOMIC DNA]</scope>
</reference>
<evidence type="ECO:0000256" key="1">
    <source>
        <dbReference type="ARBA" id="ARBA00022741"/>
    </source>
</evidence>
<evidence type="ECO:0000256" key="2">
    <source>
        <dbReference type="ARBA" id="ARBA00023134"/>
    </source>
</evidence>
<dbReference type="GO" id="GO:0003924">
    <property type="term" value="F:GTPase activity"/>
    <property type="evidence" value="ECO:0007669"/>
    <property type="project" value="InterPro"/>
</dbReference>
<accession>A0AA86RIS3</accession>
<name>A0AA86RIS3_9EUKA</name>
<dbReference type="Gene3D" id="3.40.50.300">
    <property type="entry name" value="P-loop containing nucleotide triphosphate hydrolases"/>
    <property type="match status" value="1"/>
</dbReference>
<dbReference type="GO" id="GO:0005525">
    <property type="term" value="F:GTP binding"/>
    <property type="evidence" value="ECO:0007669"/>
    <property type="project" value="UniProtKB-KW"/>
</dbReference>
<dbReference type="InterPro" id="IPR027417">
    <property type="entry name" value="P-loop_NTPase"/>
</dbReference>